<evidence type="ECO:0000313" key="1">
    <source>
        <dbReference type="EMBL" id="CAI9281163.1"/>
    </source>
</evidence>
<dbReference type="InterPro" id="IPR012337">
    <property type="entry name" value="RNaseH-like_sf"/>
</dbReference>
<reference evidence="1" key="1">
    <citation type="submission" date="2023-04" db="EMBL/GenBank/DDBJ databases">
        <authorList>
            <person name="Vijverberg K."/>
            <person name="Xiong W."/>
            <person name="Schranz E."/>
        </authorList>
    </citation>
    <scope>NUCLEOTIDE SEQUENCE</scope>
</reference>
<keyword evidence="2" id="KW-1185">Reference proteome</keyword>
<dbReference type="EMBL" id="OX465080">
    <property type="protein sequence ID" value="CAI9281163.1"/>
    <property type="molecule type" value="Genomic_DNA"/>
</dbReference>
<evidence type="ECO:0000313" key="2">
    <source>
        <dbReference type="Proteomes" id="UP001177003"/>
    </source>
</evidence>
<name>A0AA35YW79_LACSI</name>
<dbReference type="Proteomes" id="UP001177003">
    <property type="component" value="Chromosome 4"/>
</dbReference>
<dbReference type="SUPFAM" id="SSF53098">
    <property type="entry name" value="Ribonuclease H-like"/>
    <property type="match status" value="1"/>
</dbReference>
<dbReference type="InterPro" id="IPR052035">
    <property type="entry name" value="ZnF_BED_domain_contain"/>
</dbReference>
<sequence length="144" mass="16909">MVLMEHFIDHQWKMRKMILNFCQIPNHKGDTIGKAIATFLRGCGIDKVFAITVDNASSNNVTIVHIKKRLQIWKTVICNVRYAKASPKRLGRFQRSVKNMCKEEKAFICLDVATSWNSTYFMLDRAIKYSDAFKLFEEEDRFYM</sequence>
<protein>
    <submittedName>
        <fullName evidence="1">Uncharacterized protein</fullName>
    </submittedName>
</protein>
<dbReference type="AlphaFoldDB" id="A0AA35YW79"/>
<accession>A0AA35YW79</accession>
<organism evidence="1 2">
    <name type="scientific">Lactuca saligna</name>
    <name type="common">Willowleaf lettuce</name>
    <dbReference type="NCBI Taxonomy" id="75948"/>
    <lineage>
        <taxon>Eukaryota</taxon>
        <taxon>Viridiplantae</taxon>
        <taxon>Streptophyta</taxon>
        <taxon>Embryophyta</taxon>
        <taxon>Tracheophyta</taxon>
        <taxon>Spermatophyta</taxon>
        <taxon>Magnoliopsida</taxon>
        <taxon>eudicotyledons</taxon>
        <taxon>Gunneridae</taxon>
        <taxon>Pentapetalae</taxon>
        <taxon>asterids</taxon>
        <taxon>campanulids</taxon>
        <taxon>Asterales</taxon>
        <taxon>Asteraceae</taxon>
        <taxon>Cichorioideae</taxon>
        <taxon>Cichorieae</taxon>
        <taxon>Lactucinae</taxon>
        <taxon>Lactuca</taxon>
    </lineage>
</organism>
<gene>
    <name evidence="1" type="ORF">LSALG_LOCUS20876</name>
</gene>
<proteinExistence type="predicted"/>
<dbReference type="PANTHER" id="PTHR46481:SF2">
    <property type="entry name" value="BED-TYPE DOMAIN-CONTAINING PROTEIN"/>
    <property type="match status" value="1"/>
</dbReference>
<dbReference type="PANTHER" id="PTHR46481">
    <property type="entry name" value="ZINC FINGER BED DOMAIN-CONTAINING PROTEIN 4"/>
    <property type="match status" value="1"/>
</dbReference>